<gene>
    <name evidence="1" type="ORF">BGTH12_LOCUS5191</name>
</gene>
<protein>
    <submittedName>
        <fullName evidence="1">BgTH12-05578</fullName>
    </submittedName>
</protein>
<dbReference type="Proteomes" id="UP000683417">
    <property type="component" value="Unassembled WGS sequence"/>
</dbReference>
<evidence type="ECO:0000313" key="1">
    <source>
        <dbReference type="EMBL" id="CAD6503833.1"/>
    </source>
</evidence>
<comment type="caution">
    <text evidence="1">The sequence shown here is derived from an EMBL/GenBank/DDBJ whole genome shotgun (WGS) entry which is preliminary data.</text>
</comment>
<dbReference type="AlphaFoldDB" id="A0A9W4D462"/>
<organism evidence="1 2">
    <name type="scientific">Blumeria graminis f. sp. triticale</name>
    <dbReference type="NCBI Taxonomy" id="1689686"/>
    <lineage>
        <taxon>Eukaryota</taxon>
        <taxon>Fungi</taxon>
        <taxon>Dikarya</taxon>
        <taxon>Ascomycota</taxon>
        <taxon>Pezizomycotina</taxon>
        <taxon>Leotiomycetes</taxon>
        <taxon>Erysiphales</taxon>
        <taxon>Erysiphaceae</taxon>
        <taxon>Blumeria</taxon>
    </lineage>
</organism>
<proteinExistence type="predicted"/>
<evidence type="ECO:0000313" key="2">
    <source>
        <dbReference type="Proteomes" id="UP000683417"/>
    </source>
</evidence>
<accession>A0A9W4D462</accession>
<reference evidence="1" key="1">
    <citation type="submission" date="2020-10" db="EMBL/GenBank/DDBJ databases">
        <authorList>
            <person name="Muller C M."/>
        </authorList>
    </citation>
    <scope>NUCLEOTIDE SEQUENCE</scope>
    <source>
        <strain evidence="1">THUN-12</strain>
    </source>
</reference>
<sequence>MFLHRDIRNNTYLTFIPFVLH</sequence>
<name>A0A9W4D462_BLUGR</name>
<dbReference type="EMBL" id="CAJHIT010000008">
    <property type="protein sequence ID" value="CAD6503833.1"/>
    <property type="molecule type" value="Genomic_DNA"/>
</dbReference>